<protein>
    <submittedName>
        <fullName evidence="3">N-acylethanolamine-hydrolyzing acid amidase (inferred by orthology to a human protein)</fullName>
    </submittedName>
</protein>
<keyword evidence="1" id="KW-0378">Hydrolase</keyword>
<evidence type="ECO:0000256" key="1">
    <source>
        <dbReference type="ARBA" id="ARBA00022801"/>
    </source>
</evidence>
<dbReference type="InterPro" id="IPR029132">
    <property type="entry name" value="CBAH/NAAA_C"/>
</dbReference>
<dbReference type="AlphaFoldDB" id="A0A0M3KHB4"/>
<dbReference type="GO" id="GO:0016810">
    <property type="term" value="F:hydrolase activity, acting on carbon-nitrogen (but not peptide) bonds"/>
    <property type="evidence" value="ECO:0007669"/>
    <property type="project" value="TreeGrafter"/>
</dbReference>
<name>A0A0M3KHB4_ANISI</name>
<evidence type="ECO:0000313" key="3">
    <source>
        <dbReference type="WBParaSite" id="ASIM_0002037901-mRNA-1"/>
    </source>
</evidence>
<organism evidence="3">
    <name type="scientific">Anisakis simplex</name>
    <name type="common">Herring worm</name>
    <dbReference type="NCBI Taxonomy" id="6269"/>
    <lineage>
        <taxon>Eukaryota</taxon>
        <taxon>Metazoa</taxon>
        <taxon>Ecdysozoa</taxon>
        <taxon>Nematoda</taxon>
        <taxon>Chromadorea</taxon>
        <taxon>Rhabditida</taxon>
        <taxon>Spirurina</taxon>
        <taxon>Ascaridomorpha</taxon>
        <taxon>Ascaridoidea</taxon>
        <taxon>Anisakidae</taxon>
        <taxon>Anisakis</taxon>
        <taxon>Anisakis simplex complex</taxon>
    </lineage>
</organism>
<dbReference type="PANTHER" id="PTHR28583">
    <property type="entry name" value="ACID AMIDASE"/>
    <property type="match status" value="1"/>
</dbReference>
<reference evidence="3" key="1">
    <citation type="submission" date="2017-02" db="UniProtKB">
        <authorList>
            <consortium name="WormBaseParasite"/>
        </authorList>
    </citation>
    <scope>IDENTIFICATION</scope>
</reference>
<evidence type="ECO:0000259" key="2">
    <source>
        <dbReference type="Pfam" id="PF02275"/>
    </source>
</evidence>
<dbReference type="WBParaSite" id="ASIM_0002037901-mRNA-1">
    <property type="protein sequence ID" value="ASIM_0002037901-mRNA-1"/>
    <property type="gene ID" value="ASIM_0002037901"/>
</dbReference>
<proteinExistence type="predicted"/>
<sequence length="117" mass="12991">LEFCHVVGLNILYDVTNFNEFIVATPPMACSSIVTEDSKGAILHGRNLDYMMQGLMKNISILVDFTQNHKVVYSSVTFAFFAGITTGQRPNAFTLSLNARSVYCKTEPPFIFALKTS</sequence>
<dbReference type="Pfam" id="PF02275">
    <property type="entry name" value="CBAH"/>
    <property type="match status" value="1"/>
</dbReference>
<accession>A0A0M3KHB4</accession>
<feature type="domain" description="Choloylglycine hydrolase/NAAA C-terminal" evidence="2">
    <location>
        <begin position="30"/>
        <end position="102"/>
    </location>
</feature>
<dbReference type="PANTHER" id="PTHR28583:SF4">
    <property type="entry name" value="N-ACYLETHANOLAMINE-HYDROLYZING ACID AMIDASE"/>
    <property type="match status" value="1"/>
</dbReference>